<evidence type="ECO:0000256" key="1">
    <source>
        <dbReference type="ARBA" id="ARBA00022723"/>
    </source>
</evidence>
<dbReference type="InterPro" id="IPR011249">
    <property type="entry name" value="Metalloenz_LuxS/M16"/>
</dbReference>
<name>A0AA38FGP4_TAXCH</name>
<evidence type="ECO:0000313" key="3">
    <source>
        <dbReference type="Proteomes" id="UP000824469"/>
    </source>
</evidence>
<dbReference type="GO" id="GO:0005739">
    <property type="term" value="C:mitochondrion"/>
    <property type="evidence" value="ECO:0007669"/>
    <property type="project" value="TreeGrafter"/>
</dbReference>
<accession>A0AA38FGP4</accession>
<dbReference type="GO" id="GO:0005829">
    <property type="term" value="C:cytosol"/>
    <property type="evidence" value="ECO:0007669"/>
    <property type="project" value="TreeGrafter"/>
</dbReference>
<proteinExistence type="predicted"/>
<dbReference type="Proteomes" id="UP000824469">
    <property type="component" value="Unassembled WGS sequence"/>
</dbReference>
<evidence type="ECO:0000313" key="2">
    <source>
        <dbReference type="EMBL" id="KAH9301838.1"/>
    </source>
</evidence>
<dbReference type="AlphaFoldDB" id="A0AA38FGP4"/>
<gene>
    <name evidence="2" type="ORF">KI387_013421</name>
</gene>
<dbReference type="EMBL" id="JAHRHJ020000009">
    <property type="protein sequence ID" value="KAH9301838.1"/>
    <property type="molecule type" value="Genomic_DNA"/>
</dbReference>
<dbReference type="OMA" id="METEHFE"/>
<feature type="non-terminal residue" evidence="2">
    <location>
        <position position="136"/>
    </location>
</feature>
<organism evidence="2 3">
    <name type="scientific">Taxus chinensis</name>
    <name type="common">Chinese yew</name>
    <name type="synonym">Taxus wallichiana var. chinensis</name>
    <dbReference type="NCBI Taxonomy" id="29808"/>
    <lineage>
        <taxon>Eukaryota</taxon>
        <taxon>Viridiplantae</taxon>
        <taxon>Streptophyta</taxon>
        <taxon>Embryophyta</taxon>
        <taxon>Tracheophyta</taxon>
        <taxon>Spermatophyta</taxon>
        <taxon>Pinopsida</taxon>
        <taxon>Pinidae</taxon>
        <taxon>Conifers II</taxon>
        <taxon>Cupressales</taxon>
        <taxon>Taxaceae</taxon>
        <taxon>Taxus</taxon>
    </lineage>
</organism>
<dbReference type="Gene3D" id="3.30.830.10">
    <property type="entry name" value="Metalloenzyme, LuxS/M16 peptidase-like"/>
    <property type="match status" value="1"/>
</dbReference>
<dbReference type="GO" id="GO:0051603">
    <property type="term" value="P:proteolysis involved in protein catabolic process"/>
    <property type="evidence" value="ECO:0007669"/>
    <property type="project" value="TreeGrafter"/>
</dbReference>
<comment type="caution">
    <text evidence="2">The sequence shown here is derived from an EMBL/GenBank/DDBJ whole genome shotgun (WGS) entry which is preliminary data.</text>
</comment>
<reference evidence="2 3" key="1">
    <citation type="journal article" date="2021" name="Nat. Plants">
        <title>The Taxus genome provides insights into paclitaxel biosynthesis.</title>
        <authorList>
            <person name="Xiong X."/>
            <person name="Gou J."/>
            <person name="Liao Q."/>
            <person name="Li Y."/>
            <person name="Zhou Q."/>
            <person name="Bi G."/>
            <person name="Li C."/>
            <person name="Du R."/>
            <person name="Wang X."/>
            <person name="Sun T."/>
            <person name="Guo L."/>
            <person name="Liang H."/>
            <person name="Lu P."/>
            <person name="Wu Y."/>
            <person name="Zhang Z."/>
            <person name="Ro D.K."/>
            <person name="Shang Y."/>
            <person name="Huang S."/>
            <person name="Yan J."/>
        </authorList>
    </citation>
    <scope>NUCLEOTIDE SEQUENCE [LARGE SCALE GENOMIC DNA]</scope>
    <source>
        <strain evidence="2">Ta-2019</strain>
    </source>
</reference>
<dbReference type="GO" id="GO:0046872">
    <property type="term" value="F:metal ion binding"/>
    <property type="evidence" value="ECO:0007669"/>
    <property type="project" value="UniProtKB-KW"/>
</dbReference>
<dbReference type="PANTHER" id="PTHR43690:SF18">
    <property type="entry name" value="INSULIN-DEGRADING ENZYME-RELATED"/>
    <property type="match status" value="1"/>
</dbReference>
<dbReference type="PANTHER" id="PTHR43690">
    <property type="entry name" value="NARDILYSIN"/>
    <property type="match status" value="1"/>
</dbReference>
<dbReference type="GO" id="GO:0004222">
    <property type="term" value="F:metalloendopeptidase activity"/>
    <property type="evidence" value="ECO:0007669"/>
    <property type="project" value="TreeGrafter"/>
</dbReference>
<keyword evidence="3" id="KW-1185">Reference proteome</keyword>
<dbReference type="InterPro" id="IPR050626">
    <property type="entry name" value="Peptidase_M16"/>
</dbReference>
<dbReference type="SUPFAM" id="SSF63411">
    <property type="entry name" value="LuxS/MPP-like metallohydrolase"/>
    <property type="match status" value="1"/>
</dbReference>
<sequence length="136" mass="15663">MKLEKHKNLREESSFYWREINDGTLKFDRKEVEVAVLKKLSKEELVDFFNNHIKLGAPGRRKLSLQVYGSSHSAEYKLAKSAEKSSKGYVVFNGKEVASDSVDCEPLKDENVEVVPSDQLDLKKELWGYHSQKIED</sequence>
<keyword evidence="1" id="KW-0479">Metal-binding</keyword>
<protein>
    <submittedName>
        <fullName evidence="2">Uncharacterized protein</fullName>
    </submittedName>
</protein>
<dbReference type="GO" id="GO:0043171">
    <property type="term" value="P:peptide catabolic process"/>
    <property type="evidence" value="ECO:0007669"/>
    <property type="project" value="TreeGrafter"/>
</dbReference>